<accession>A0A087U8W9</accession>
<dbReference type="STRING" id="407821.A0A087U8W9"/>
<evidence type="ECO:0000313" key="6">
    <source>
        <dbReference type="EMBL" id="KFM73808.1"/>
    </source>
</evidence>
<evidence type="ECO:0000256" key="2">
    <source>
        <dbReference type="ARBA" id="ARBA00022737"/>
    </source>
</evidence>
<feature type="domain" description="EF-hand" evidence="5">
    <location>
        <begin position="74"/>
        <end position="109"/>
    </location>
</feature>
<dbReference type="Gene3D" id="1.10.238.10">
    <property type="entry name" value="EF-hand"/>
    <property type="match status" value="1"/>
</dbReference>
<dbReference type="InterPro" id="IPR052110">
    <property type="entry name" value="MCFD2-like"/>
</dbReference>
<dbReference type="SUPFAM" id="SSF47473">
    <property type="entry name" value="EF-hand"/>
    <property type="match status" value="1"/>
</dbReference>
<evidence type="ECO:0000256" key="3">
    <source>
        <dbReference type="ARBA" id="ARBA00022837"/>
    </source>
</evidence>
<dbReference type="AlphaFoldDB" id="A0A087U8W9"/>
<feature type="signal peptide" evidence="4">
    <location>
        <begin position="1"/>
        <end position="24"/>
    </location>
</feature>
<dbReference type="GO" id="GO:0005509">
    <property type="term" value="F:calcium ion binding"/>
    <property type="evidence" value="ECO:0007669"/>
    <property type="project" value="InterPro"/>
</dbReference>
<keyword evidence="1 4" id="KW-0732">Signal</keyword>
<evidence type="ECO:0000259" key="5">
    <source>
        <dbReference type="PROSITE" id="PS50222"/>
    </source>
</evidence>
<dbReference type="PROSITE" id="PS50222">
    <property type="entry name" value="EF_HAND_2"/>
    <property type="match status" value="2"/>
</dbReference>
<gene>
    <name evidence="6" type="ORF">X975_26841</name>
</gene>
<protein>
    <submittedName>
        <fullName evidence="6">Multiple coagulation factor deficiency protein 2-like protein</fullName>
    </submittedName>
</protein>
<dbReference type="InterPro" id="IPR011992">
    <property type="entry name" value="EF-hand-dom_pair"/>
</dbReference>
<organism evidence="6 7">
    <name type="scientific">Stegodyphus mimosarum</name>
    <name type="common">African social velvet spider</name>
    <dbReference type="NCBI Taxonomy" id="407821"/>
    <lineage>
        <taxon>Eukaryota</taxon>
        <taxon>Metazoa</taxon>
        <taxon>Ecdysozoa</taxon>
        <taxon>Arthropoda</taxon>
        <taxon>Chelicerata</taxon>
        <taxon>Arachnida</taxon>
        <taxon>Araneae</taxon>
        <taxon>Araneomorphae</taxon>
        <taxon>Entelegynae</taxon>
        <taxon>Eresoidea</taxon>
        <taxon>Eresidae</taxon>
        <taxon>Stegodyphus</taxon>
    </lineage>
</organism>
<dbReference type="OMA" id="EKWDATE"/>
<dbReference type="InterPro" id="IPR018247">
    <property type="entry name" value="EF_Hand_1_Ca_BS"/>
</dbReference>
<dbReference type="InterPro" id="IPR002048">
    <property type="entry name" value="EF_hand_dom"/>
</dbReference>
<dbReference type="EMBL" id="KK118770">
    <property type="protein sequence ID" value="KFM73808.1"/>
    <property type="molecule type" value="Genomic_DNA"/>
</dbReference>
<feature type="domain" description="EF-hand" evidence="5">
    <location>
        <begin position="118"/>
        <end position="153"/>
    </location>
</feature>
<name>A0A087U8W9_STEMI</name>
<reference evidence="6 7" key="1">
    <citation type="submission" date="2013-11" db="EMBL/GenBank/DDBJ databases">
        <title>Genome sequencing of Stegodyphus mimosarum.</title>
        <authorList>
            <person name="Bechsgaard J."/>
        </authorList>
    </citation>
    <scope>NUCLEOTIDE SEQUENCE [LARGE SCALE GENOMIC DNA]</scope>
</reference>
<feature type="chain" id="PRO_5001830301" evidence="4">
    <location>
        <begin position="25"/>
        <end position="155"/>
    </location>
</feature>
<keyword evidence="7" id="KW-1185">Reference proteome</keyword>
<evidence type="ECO:0000256" key="1">
    <source>
        <dbReference type="ARBA" id="ARBA00022729"/>
    </source>
</evidence>
<proteinExistence type="predicted"/>
<sequence>MACKIQRSFFFAVFLSIICSYVQCHVRPDSKGSVSPELQELRKRWTASDIVRDLDHIKEDVQKIMKLQDAGQISTTEALFYFLRMHDFDDNGKLDGLELVAAMTHAMEHSEDQNLPFQEKEAIVDSFFSYDDNMDGFISYPELRRHLAPSEERKP</sequence>
<dbReference type="OrthoDB" id="289247at2759"/>
<dbReference type="PANTHER" id="PTHR23104:SF17">
    <property type="entry name" value="EF-HAND DOMAIN-CONTAINING PROTEIN"/>
    <property type="match status" value="1"/>
</dbReference>
<feature type="non-terminal residue" evidence="6">
    <location>
        <position position="155"/>
    </location>
</feature>
<dbReference type="Pfam" id="PF13499">
    <property type="entry name" value="EF-hand_7"/>
    <property type="match status" value="1"/>
</dbReference>
<keyword evidence="3" id="KW-0106">Calcium</keyword>
<dbReference type="PANTHER" id="PTHR23104">
    <property type="entry name" value="MULTIPLE COAGULATION FACTOR DEFICIENCY PROTEIN 2 NEURAL STEM CELL DERIVED NEURONAL SURVIVAL PROTEIN"/>
    <property type="match status" value="1"/>
</dbReference>
<dbReference type="Proteomes" id="UP000054359">
    <property type="component" value="Unassembled WGS sequence"/>
</dbReference>
<evidence type="ECO:0000313" key="7">
    <source>
        <dbReference type="Proteomes" id="UP000054359"/>
    </source>
</evidence>
<keyword evidence="2" id="KW-0677">Repeat</keyword>
<evidence type="ECO:0000256" key="4">
    <source>
        <dbReference type="SAM" id="SignalP"/>
    </source>
</evidence>
<dbReference type="PROSITE" id="PS00018">
    <property type="entry name" value="EF_HAND_1"/>
    <property type="match status" value="2"/>
</dbReference>